<name>A0A1S6J279_9ACTN</name>
<protein>
    <submittedName>
        <fullName evidence="2">Helix-turn-helix transcriptional regulator</fullName>
    </submittedName>
</protein>
<dbReference type="GO" id="GO:0003677">
    <property type="term" value="F:DNA binding"/>
    <property type="evidence" value="ECO:0007669"/>
    <property type="project" value="InterPro"/>
</dbReference>
<dbReference type="InterPro" id="IPR000792">
    <property type="entry name" value="Tscrpt_reg_LuxR_C"/>
</dbReference>
<accession>A0A1S6J279</accession>
<dbReference type="EMBL" id="CP019724">
    <property type="protein sequence ID" value="AQS65858.1"/>
    <property type="molecule type" value="Genomic_DNA"/>
</dbReference>
<keyword evidence="3" id="KW-1185">Reference proteome</keyword>
<dbReference type="Proteomes" id="UP000189443">
    <property type="component" value="Chromosome"/>
</dbReference>
<sequence length="74" mass="8730">MNRNTSLRDSHLRLGNDHLRILQLVSQGCTMTQVARRMEMSDRTLRRKVRSICDRVDVETPIEAVVWAVRRRII</sequence>
<dbReference type="InterPro" id="IPR016032">
    <property type="entry name" value="Sig_transdc_resp-reg_C-effctor"/>
</dbReference>
<gene>
    <name evidence="2" type="ORF">B1H29_01930</name>
</gene>
<dbReference type="InterPro" id="IPR036388">
    <property type="entry name" value="WH-like_DNA-bd_sf"/>
</dbReference>
<dbReference type="Gene3D" id="1.10.10.10">
    <property type="entry name" value="Winged helix-like DNA-binding domain superfamily/Winged helix DNA-binding domain"/>
    <property type="match status" value="1"/>
</dbReference>
<reference evidence="2 3" key="1">
    <citation type="submission" date="2017-02" db="EMBL/GenBank/DDBJ databases">
        <title>Streptomyces pactum ACT12 Genome sequencing and assembly.</title>
        <authorList>
            <person name="Xue Q."/>
            <person name="Yan X."/>
            <person name="Jia L."/>
            <person name="Yan H."/>
        </authorList>
    </citation>
    <scope>NUCLEOTIDE SEQUENCE [LARGE SCALE GENOMIC DNA]</scope>
    <source>
        <strain evidence="2 3">ACT12</strain>
    </source>
</reference>
<dbReference type="GO" id="GO:0006355">
    <property type="term" value="P:regulation of DNA-templated transcription"/>
    <property type="evidence" value="ECO:0007669"/>
    <property type="project" value="InterPro"/>
</dbReference>
<organism evidence="2 3">
    <name type="scientific">Streptomyces pactum</name>
    <dbReference type="NCBI Taxonomy" id="68249"/>
    <lineage>
        <taxon>Bacteria</taxon>
        <taxon>Bacillati</taxon>
        <taxon>Actinomycetota</taxon>
        <taxon>Actinomycetes</taxon>
        <taxon>Kitasatosporales</taxon>
        <taxon>Streptomycetaceae</taxon>
        <taxon>Streptomyces</taxon>
    </lineage>
</organism>
<evidence type="ECO:0000313" key="2">
    <source>
        <dbReference type="EMBL" id="AQS65858.1"/>
    </source>
</evidence>
<dbReference type="AlphaFoldDB" id="A0A1S6J279"/>
<dbReference type="KEGG" id="spac:B1H29_01930"/>
<evidence type="ECO:0000313" key="3">
    <source>
        <dbReference type="Proteomes" id="UP000189443"/>
    </source>
</evidence>
<dbReference type="SUPFAM" id="SSF46894">
    <property type="entry name" value="C-terminal effector domain of the bipartite response regulators"/>
    <property type="match status" value="1"/>
</dbReference>
<dbReference type="SMART" id="SM00421">
    <property type="entry name" value="HTH_LUXR"/>
    <property type="match status" value="1"/>
</dbReference>
<proteinExistence type="predicted"/>
<feature type="domain" description="HTH luxR-type" evidence="1">
    <location>
        <begin position="11"/>
        <end position="68"/>
    </location>
</feature>
<evidence type="ECO:0000259" key="1">
    <source>
        <dbReference type="SMART" id="SM00421"/>
    </source>
</evidence>